<protein>
    <recommendedName>
        <fullName evidence="4">lipoate--protein ligase</fullName>
        <ecNumber evidence="4">6.3.1.20</ecNumber>
    </recommendedName>
</protein>
<dbReference type="Gene3D" id="3.30.390.50">
    <property type="entry name" value="CO dehydrogenase flavoprotein, C-terminal domain"/>
    <property type="match status" value="1"/>
</dbReference>
<dbReference type="GO" id="GO:0005524">
    <property type="term" value="F:ATP binding"/>
    <property type="evidence" value="ECO:0007669"/>
    <property type="project" value="UniProtKB-KW"/>
</dbReference>
<keyword evidence="5" id="KW-0436">Ligase</keyword>
<evidence type="ECO:0000256" key="1">
    <source>
        <dbReference type="ARBA" id="ARBA00005085"/>
    </source>
</evidence>
<dbReference type="Gene3D" id="3.30.930.10">
    <property type="entry name" value="Bira Bifunctional Protein, Domain 2"/>
    <property type="match status" value="2"/>
</dbReference>
<name>A0A7J6N655_PEROL</name>
<dbReference type="GO" id="GO:0017118">
    <property type="term" value="F:lipoyltransferase activity"/>
    <property type="evidence" value="ECO:0007669"/>
    <property type="project" value="TreeGrafter"/>
</dbReference>
<dbReference type="Pfam" id="PF21948">
    <property type="entry name" value="LplA-B_cat"/>
    <property type="match status" value="1"/>
</dbReference>
<dbReference type="GO" id="GO:0009249">
    <property type="term" value="P:protein lipoylation"/>
    <property type="evidence" value="ECO:0007669"/>
    <property type="project" value="InterPro"/>
</dbReference>
<evidence type="ECO:0000313" key="11">
    <source>
        <dbReference type="Proteomes" id="UP000541610"/>
    </source>
</evidence>
<dbReference type="SUPFAM" id="SSF82649">
    <property type="entry name" value="SufE/NifU"/>
    <property type="match status" value="1"/>
</dbReference>
<evidence type="ECO:0000259" key="9">
    <source>
        <dbReference type="PROSITE" id="PS51733"/>
    </source>
</evidence>
<dbReference type="InterPro" id="IPR045864">
    <property type="entry name" value="aa-tRNA-synth_II/BPL/LPL"/>
</dbReference>
<dbReference type="PANTHER" id="PTHR12561">
    <property type="entry name" value="LIPOATE-PROTEIN LIGASE"/>
    <property type="match status" value="1"/>
</dbReference>
<feature type="domain" description="BPL/LPL catalytic" evidence="9">
    <location>
        <begin position="1"/>
        <end position="83"/>
    </location>
</feature>
<dbReference type="UniPathway" id="UPA00537">
    <property type="reaction ID" value="UER00594"/>
</dbReference>
<dbReference type="InterPro" id="IPR019491">
    <property type="entry name" value="Lipoate_protein_ligase_C"/>
</dbReference>
<dbReference type="Pfam" id="PF10437">
    <property type="entry name" value="Lip_prot_lig_C"/>
    <property type="match status" value="1"/>
</dbReference>
<evidence type="ECO:0000256" key="6">
    <source>
        <dbReference type="ARBA" id="ARBA00022741"/>
    </source>
</evidence>
<dbReference type="AlphaFoldDB" id="A0A7J6N655"/>
<evidence type="ECO:0000256" key="5">
    <source>
        <dbReference type="ARBA" id="ARBA00022598"/>
    </source>
</evidence>
<evidence type="ECO:0000256" key="3">
    <source>
        <dbReference type="ARBA" id="ARBA00008242"/>
    </source>
</evidence>
<accession>A0A7J6N655</accession>
<dbReference type="PROSITE" id="PS51733">
    <property type="entry name" value="BPL_LPL_CATALYTIC"/>
    <property type="match status" value="1"/>
</dbReference>
<reference evidence="10 11" key="1">
    <citation type="submission" date="2020-04" db="EMBL/GenBank/DDBJ databases">
        <title>Perkinsus olseni comparative genomics.</title>
        <authorList>
            <person name="Bogema D.R."/>
        </authorList>
    </citation>
    <scope>NUCLEOTIDE SEQUENCE [LARGE SCALE GENOMIC DNA]</scope>
    <source>
        <strain evidence="10">00978-12</strain>
    </source>
</reference>
<comment type="catalytic activity">
    <reaction evidence="8">
        <text>L-lysyl-[lipoyl-carrier protein] + (R)-lipoate + ATP = N(6)-[(R)-lipoyl]-L-lysyl-[lipoyl-carrier protein] + AMP + diphosphate + H(+)</text>
        <dbReference type="Rhea" id="RHEA:49288"/>
        <dbReference type="Rhea" id="RHEA-COMP:10500"/>
        <dbReference type="Rhea" id="RHEA-COMP:10502"/>
        <dbReference type="ChEBI" id="CHEBI:15378"/>
        <dbReference type="ChEBI" id="CHEBI:29969"/>
        <dbReference type="ChEBI" id="CHEBI:30616"/>
        <dbReference type="ChEBI" id="CHEBI:33019"/>
        <dbReference type="ChEBI" id="CHEBI:83088"/>
        <dbReference type="ChEBI" id="CHEBI:83099"/>
        <dbReference type="ChEBI" id="CHEBI:456215"/>
        <dbReference type="EC" id="6.3.1.20"/>
    </reaction>
</comment>
<dbReference type="Proteomes" id="UP000541610">
    <property type="component" value="Unassembled WGS sequence"/>
</dbReference>
<dbReference type="EC" id="6.3.1.20" evidence="4"/>
<feature type="non-terminal residue" evidence="10">
    <location>
        <position position="1"/>
    </location>
</feature>
<dbReference type="SUPFAM" id="SSF55681">
    <property type="entry name" value="Class II aaRS and biotin synthetases"/>
    <property type="match status" value="1"/>
</dbReference>
<evidence type="ECO:0000256" key="4">
    <source>
        <dbReference type="ARBA" id="ARBA00012367"/>
    </source>
</evidence>
<dbReference type="PANTHER" id="PTHR12561:SF3">
    <property type="entry name" value="LIPOYLTRANSFERASE 1, MITOCHONDRIAL"/>
    <property type="match status" value="1"/>
</dbReference>
<comment type="caution">
    <text evidence="10">The sequence shown here is derived from an EMBL/GenBank/DDBJ whole genome shotgun (WGS) entry which is preliminary data.</text>
</comment>
<comment type="pathway">
    <text evidence="2">Protein modification; protein lipoylation via exogenous pathway; protein N(6)-(lipoyl)lysine from lipoate: step 1/2.</text>
</comment>
<evidence type="ECO:0000256" key="8">
    <source>
        <dbReference type="ARBA" id="ARBA00048037"/>
    </source>
</evidence>
<sequence length="272" mass="29740">VRKGRNDIVLSADGRKISGNAFKQLPGSFVLHHGTILVNSDMSALGREARDFGDPAHGMWNIYPTEELNIYTDASSIAFGAVYLSPSKLKLESKGVASVHARVANLIDINPELSHENVCGALEKAFVEANPHCQEVITRTLTGDAVAESDVENDEVFTEHYEKLKDWAWRFGSTPEFSHNMTGRVDGVANFDVHLDVIKGRIVECRVFTDALYPDVIGILEEALRGATYSAESIREALESTVIFGRTAAGEGGEILVKSFSRWLTSEISKAG</sequence>
<evidence type="ECO:0000313" key="10">
    <source>
        <dbReference type="EMBL" id="KAF4678960.1"/>
    </source>
</evidence>
<gene>
    <name evidence="10" type="ORF">FOZ60_015808</name>
</gene>
<comment type="similarity">
    <text evidence="3">Belongs to the LplA family.</text>
</comment>
<dbReference type="EMBL" id="JABANP010000809">
    <property type="protein sequence ID" value="KAF4678960.1"/>
    <property type="molecule type" value="Genomic_DNA"/>
</dbReference>
<dbReference type="GO" id="GO:0005737">
    <property type="term" value="C:cytoplasm"/>
    <property type="evidence" value="ECO:0007669"/>
    <property type="project" value="TreeGrafter"/>
</dbReference>
<keyword evidence="6" id="KW-0547">Nucleotide-binding</keyword>
<evidence type="ECO:0000256" key="2">
    <source>
        <dbReference type="ARBA" id="ARBA00005124"/>
    </source>
</evidence>
<organism evidence="10 11">
    <name type="scientific">Perkinsus olseni</name>
    <name type="common">Perkinsus atlanticus</name>
    <dbReference type="NCBI Taxonomy" id="32597"/>
    <lineage>
        <taxon>Eukaryota</taxon>
        <taxon>Sar</taxon>
        <taxon>Alveolata</taxon>
        <taxon>Perkinsozoa</taxon>
        <taxon>Perkinsea</taxon>
        <taxon>Perkinsida</taxon>
        <taxon>Perkinsidae</taxon>
        <taxon>Perkinsus</taxon>
    </lineage>
</organism>
<dbReference type="InterPro" id="IPR004143">
    <property type="entry name" value="BPL_LPL_catalytic"/>
</dbReference>
<dbReference type="OrthoDB" id="201621at2759"/>
<evidence type="ECO:0000256" key="7">
    <source>
        <dbReference type="ARBA" id="ARBA00022840"/>
    </source>
</evidence>
<keyword evidence="7" id="KW-0067">ATP-binding</keyword>
<dbReference type="InterPro" id="IPR004562">
    <property type="entry name" value="LipoylTrfase_LipoateP_Ligase"/>
</dbReference>
<comment type="pathway">
    <text evidence="1">Protein modification; protein lipoylation via exogenous pathway; protein N(6)-(lipoyl)lysine from lipoate: step 2/2.</text>
</comment>
<dbReference type="GO" id="GO:0016979">
    <property type="term" value="F:lipoate-protein ligase activity"/>
    <property type="evidence" value="ECO:0007669"/>
    <property type="project" value="UniProtKB-EC"/>
</dbReference>
<proteinExistence type="inferred from homology"/>